<accession>A0A327Z1J1</accession>
<feature type="domain" description="Phage terminase large subunit GpA ATPase" evidence="2">
    <location>
        <begin position="45"/>
        <end position="293"/>
    </location>
</feature>
<evidence type="ECO:0000259" key="3">
    <source>
        <dbReference type="Pfam" id="PF20454"/>
    </source>
</evidence>
<feature type="domain" description="Terminase large subunit GpA endonuclease" evidence="3">
    <location>
        <begin position="303"/>
        <end position="612"/>
    </location>
</feature>
<evidence type="ECO:0000259" key="2">
    <source>
        <dbReference type="Pfam" id="PF05876"/>
    </source>
</evidence>
<dbReference type="GO" id="GO:0016887">
    <property type="term" value="F:ATP hydrolysis activity"/>
    <property type="evidence" value="ECO:0007669"/>
    <property type="project" value="InterPro"/>
</dbReference>
<dbReference type="Pfam" id="PF05876">
    <property type="entry name" value="GpA_ATPase"/>
    <property type="match status" value="1"/>
</dbReference>
<dbReference type="InterPro" id="IPR051220">
    <property type="entry name" value="TFA_Chaperone"/>
</dbReference>
<gene>
    <name evidence="4" type="ORF">ATI53_1001206</name>
</gene>
<evidence type="ECO:0000313" key="4">
    <source>
        <dbReference type="EMBL" id="RAK24099.1"/>
    </source>
</evidence>
<proteinExistence type="predicted"/>
<dbReference type="InterPro" id="IPR046453">
    <property type="entry name" value="GpA_ATPase"/>
</dbReference>
<dbReference type="PANTHER" id="PTHR34413:SF2">
    <property type="entry name" value="PROPHAGE TAIL FIBER ASSEMBLY PROTEIN HOMOLOG TFAE-RELATED"/>
    <property type="match status" value="1"/>
</dbReference>
<dbReference type="AlphaFoldDB" id="A0A327Z1J1"/>
<dbReference type="Gene3D" id="3.40.50.300">
    <property type="entry name" value="P-loop containing nucleotide triphosphate hydrolases"/>
    <property type="match status" value="1"/>
</dbReference>
<sequence length="680" mass="75773">MRTSEGYLAAAERIVLAAMSGAMAPPPPPDITRWCEENIEFDERSPMPGPFRIDRFPFLREIHEVLSPEHPARDVTIRGSAQWGKTVSIVNPVVAAWHEYGPLDSLVVHPTTSAATEWVDNKWLPMRRQAPSLRKIFGDGRGGDNKDAKFNQETLNRNGSLKITSAGSPDDLAGTSRRLVVLDDLAKFEMTPKGDPEALAGSRASGFEDAKILRVSTPQISGTCRISKAYDRGDRRLYFVPCPHCGHRAPLTWENFLRNLDPERLHAACFSCDDCGGVIGHADKERIVGAGNWVPQNAAGDHPSFHLWRAYAPQRDWASIGIEYARVMGWTSVSVSGETEDAIREQVEAGTEQTFWNDVLGLPFQQASKGPDWEKLRDRVEHAPEEDQRPRGIVPARGVILTAGVDCQLDRTEVHVVAFGPDNRRWSVDYMVIPHHIGDQEGREALDAILKTTWRTERGLRLPLDMMAIDVGTYTDDVWAFGKRHPWSRVILVKGATSQTGPVLLPMKFERRSDGKAKRRQKRAFMLNVSQMKADFYGWLGKDDPVERGFVHFPVGMGDEYFRQITSEVRVLKRGRTGVVTSSWELAETTRRNEGLDTMIYAEAAARRKGWTSMTAEQWALLDAERSAASADAQPDLFDAEAAVPVTPAPQAETLKKPEPKPRATAPGDDWLGGRGSGWQ</sequence>
<dbReference type="Pfam" id="PF20454">
    <property type="entry name" value="GpA_nuclease"/>
    <property type="match status" value="1"/>
</dbReference>
<name>A0A327Z1J1_9RHOB</name>
<dbReference type="GO" id="GO:0004519">
    <property type="term" value="F:endonuclease activity"/>
    <property type="evidence" value="ECO:0007669"/>
    <property type="project" value="InterPro"/>
</dbReference>
<dbReference type="InterPro" id="IPR027417">
    <property type="entry name" value="P-loop_NTPase"/>
</dbReference>
<dbReference type="PANTHER" id="PTHR34413">
    <property type="entry name" value="PROPHAGE TAIL FIBER ASSEMBLY PROTEIN HOMOLOG TFAE-RELATED-RELATED"/>
    <property type="match status" value="1"/>
</dbReference>
<feature type="compositionally biased region" description="Gly residues" evidence="1">
    <location>
        <begin position="671"/>
        <end position="680"/>
    </location>
</feature>
<keyword evidence="5" id="KW-1185">Reference proteome</keyword>
<comment type="caution">
    <text evidence="4">The sequence shown here is derived from an EMBL/GenBank/DDBJ whole genome shotgun (WGS) entry which is preliminary data.</text>
</comment>
<dbReference type="OrthoDB" id="5181253at2"/>
<dbReference type="EMBL" id="QLMG01000001">
    <property type="protein sequence ID" value="RAK24099.1"/>
    <property type="molecule type" value="Genomic_DNA"/>
</dbReference>
<reference evidence="4 5" key="1">
    <citation type="submission" date="2018-06" db="EMBL/GenBank/DDBJ databases">
        <title>Genomic Encyclopedia of Archaeal and Bacterial Type Strains, Phase II (KMG-II): from individual species to whole genera.</title>
        <authorList>
            <person name="Goeker M."/>
        </authorList>
    </citation>
    <scope>NUCLEOTIDE SEQUENCE [LARGE SCALE GENOMIC DNA]</scope>
    <source>
        <strain evidence="4 5">DSM 22011</strain>
    </source>
</reference>
<dbReference type="Proteomes" id="UP000249165">
    <property type="component" value="Unassembled WGS sequence"/>
</dbReference>
<organism evidence="4 5">
    <name type="scientific">Salipiger aestuarii</name>
    <dbReference type="NCBI Taxonomy" id="568098"/>
    <lineage>
        <taxon>Bacteria</taxon>
        <taxon>Pseudomonadati</taxon>
        <taxon>Pseudomonadota</taxon>
        <taxon>Alphaproteobacteria</taxon>
        <taxon>Rhodobacterales</taxon>
        <taxon>Roseobacteraceae</taxon>
        <taxon>Salipiger</taxon>
    </lineage>
</organism>
<evidence type="ECO:0000313" key="5">
    <source>
        <dbReference type="Proteomes" id="UP000249165"/>
    </source>
</evidence>
<protein>
    <submittedName>
        <fullName evidence="4">Phage terminase large subunit GpA-like protein</fullName>
    </submittedName>
</protein>
<evidence type="ECO:0000256" key="1">
    <source>
        <dbReference type="SAM" id="MobiDB-lite"/>
    </source>
</evidence>
<dbReference type="InterPro" id="IPR046454">
    <property type="entry name" value="GpA_endonuclease"/>
</dbReference>
<feature type="region of interest" description="Disordered" evidence="1">
    <location>
        <begin position="632"/>
        <end position="680"/>
    </location>
</feature>